<proteinExistence type="predicted"/>
<comment type="caution">
    <text evidence="2">The sequence shown here is derived from an EMBL/GenBank/DDBJ whole genome shotgun (WGS) entry which is preliminary data.</text>
</comment>
<dbReference type="GeneID" id="27678047"/>
<feature type="compositionally biased region" description="Polar residues" evidence="1">
    <location>
        <begin position="36"/>
        <end position="45"/>
    </location>
</feature>
<accession>A0A0A2IY96</accession>
<evidence type="ECO:0000256" key="1">
    <source>
        <dbReference type="SAM" id="MobiDB-lite"/>
    </source>
</evidence>
<dbReference type="RefSeq" id="XP_016600879.1">
    <property type="nucleotide sequence ID" value="XM_016742628.1"/>
</dbReference>
<dbReference type="EMBL" id="JQFZ01000089">
    <property type="protein sequence ID" value="KGO59776.1"/>
    <property type="molecule type" value="Genomic_DNA"/>
</dbReference>
<feature type="region of interest" description="Disordered" evidence="1">
    <location>
        <begin position="23"/>
        <end position="72"/>
    </location>
</feature>
<reference evidence="2 3" key="1">
    <citation type="journal article" date="2015" name="Mol. Plant Microbe Interact.">
        <title>Genome, transcriptome, and functional analyses of Penicillium expansum provide new insights into secondary metabolism and pathogenicity.</title>
        <authorList>
            <person name="Ballester A.R."/>
            <person name="Marcet-Houben M."/>
            <person name="Levin E."/>
            <person name="Sela N."/>
            <person name="Selma-Lazaro C."/>
            <person name="Carmona L."/>
            <person name="Wisniewski M."/>
            <person name="Droby S."/>
            <person name="Gonzalez-Candelas L."/>
            <person name="Gabaldon T."/>
        </authorList>
    </citation>
    <scope>NUCLEOTIDE SEQUENCE [LARGE SCALE GENOMIC DNA]</scope>
    <source>
        <strain evidence="2 3">MD-8</strain>
    </source>
</reference>
<evidence type="ECO:0000313" key="2">
    <source>
        <dbReference type="EMBL" id="KGO59776.1"/>
    </source>
</evidence>
<evidence type="ECO:0000313" key="3">
    <source>
        <dbReference type="Proteomes" id="UP000030143"/>
    </source>
</evidence>
<dbReference type="HOGENOM" id="CLU_2722972_0_0_1"/>
<protein>
    <submittedName>
        <fullName evidence="2">Uncharacterized protein</fullName>
    </submittedName>
</protein>
<organism evidence="2 3">
    <name type="scientific">Penicillium expansum</name>
    <name type="common">Blue mold rot fungus</name>
    <dbReference type="NCBI Taxonomy" id="27334"/>
    <lineage>
        <taxon>Eukaryota</taxon>
        <taxon>Fungi</taxon>
        <taxon>Dikarya</taxon>
        <taxon>Ascomycota</taxon>
        <taxon>Pezizomycotina</taxon>
        <taxon>Eurotiomycetes</taxon>
        <taxon>Eurotiomycetidae</taxon>
        <taxon>Eurotiales</taxon>
        <taxon>Aspergillaceae</taxon>
        <taxon>Penicillium</taxon>
    </lineage>
</organism>
<keyword evidence="3" id="KW-1185">Reference proteome</keyword>
<sequence length="72" mass="8371">MCLEAEETRYIWFADIEAATKHSRAHVPSVHPERLTQPSIKSYTQCRDKSRAKGRPPSSRPRSKLYSKLEQK</sequence>
<dbReference type="AlphaFoldDB" id="A0A0A2IY96"/>
<dbReference type="VEuPathDB" id="FungiDB:PEXP_038880"/>
<gene>
    <name evidence="2" type="ORF">PEX2_053540</name>
</gene>
<dbReference type="Proteomes" id="UP000030143">
    <property type="component" value="Unassembled WGS sequence"/>
</dbReference>
<name>A0A0A2IY96_PENEN</name>